<reference evidence="1 2" key="1">
    <citation type="submission" date="2021-04" db="EMBL/GenBank/DDBJ databases">
        <authorList>
            <person name="Rakotoarivonina H."/>
        </authorList>
    </citation>
    <scope>NUCLEOTIDE SEQUENCE [LARGE SCALE GENOMIC DNA]</scope>
    <source>
        <strain evidence="1 2">XE</strain>
    </source>
</reference>
<evidence type="ECO:0008006" key="3">
    <source>
        <dbReference type="Google" id="ProtNLM"/>
    </source>
</evidence>
<accession>A0ABM8V0E8</accession>
<protein>
    <recommendedName>
        <fullName evidence="3">Flp pilus-assembly TadG-like N-terminal domain-containing protein</fullName>
    </recommendedName>
</protein>
<organism evidence="1 2">
    <name type="scientific">Thermobacillus xylanilyticus</name>
    <dbReference type="NCBI Taxonomy" id="76633"/>
    <lineage>
        <taxon>Bacteria</taxon>
        <taxon>Bacillati</taxon>
        <taxon>Bacillota</taxon>
        <taxon>Bacilli</taxon>
        <taxon>Bacillales</taxon>
        <taxon>Paenibacillaceae</taxon>
        <taxon>Thermobacillus</taxon>
    </lineage>
</organism>
<dbReference type="RefSeq" id="WP_213483170.1">
    <property type="nucleotide sequence ID" value="NZ_CAJRAY010000005.1"/>
</dbReference>
<dbReference type="EMBL" id="CAJRAY010000005">
    <property type="protein sequence ID" value="CAG5077330.1"/>
    <property type="molecule type" value="Genomic_DNA"/>
</dbReference>
<comment type="caution">
    <text evidence="1">The sequence shown here is derived from an EMBL/GenBank/DDBJ whole genome shotgun (WGS) entry which is preliminary data.</text>
</comment>
<evidence type="ECO:0000313" key="2">
    <source>
        <dbReference type="Proteomes" id="UP000681526"/>
    </source>
</evidence>
<proteinExistence type="predicted"/>
<sequence>MHKLLLLTLMAAVWMMLLALQIDGEMAVRTLFEAKRAVNRAAHAGAQQLDQDALAAGILRIDEAAAASAALQYLRVNMRLDASLKPLPGAMLRDPVEIAVLRVVNAEAVFPYTYRNETYNYEVTLKRPGVILIARVRYPRGFNVMGPVEWYVKGAAELVPLH</sequence>
<evidence type="ECO:0000313" key="1">
    <source>
        <dbReference type="EMBL" id="CAG5077330.1"/>
    </source>
</evidence>
<keyword evidence="2" id="KW-1185">Reference proteome</keyword>
<gene>
    <name evidence="1" type="primary">txxe 172</name>
    <name evidence="1" type="ORF">TXXE_01445</name>
</gene>
<name>A0ABM8V0E8_THEXY</name>
<dbReference type="Proteomes" id="UP000681526">
    <property type="component" value="Unassembled WGS sequence"/>
</dbReference>